<dbReference type="EMBL" id="FQZY01000017">
    <property type="protein sequence ID" value="SHJ79470.1"/>
    <property type="molecule type" value="Genomic_DNA"/>
</dbReference>
<keyword evidence="4" id="KW-1185">Reference proteome</keyword>
<dbReference type="AlphaFoldDB" id="A0A1M6M7V9"/>
<sequence>MNIHHFYIEKGQGEPLILLHGNRESSHYFVNQIEDFSRFFHVYAIDTRGHGRTPRGTQPFTIKQFADDLLRFMDEHQIAKANLLGFSDGANIAMVFAIDYPERVNLLVLNGANQSTHGVKRMIQVLIEIGYKIAKRFAGRSDVARRNAEMLELMVNELNVPVPALSGIKAKTLVIAGTNDLIKETHTRFIADHIPGSELIFIKGNHFIANKKSRAFNEAVLKFLTGEREIPCIRKKKSKAAYEMGAAINKN</sequence>
<dbReference type="Pfam" id="PF00561">
    <property type="entry name" value="Abhydrolase_1"/>
    <property type="match status" value="1"/>
</dbReference>
<feature type="domain" description="AB hydrolase-1" evidence="2">
    <location>
        <begin position="15"/>
        <end position="114"/>
    </location>
</feature>
<dbReference type="Gene3D" id="3.40.50.1820">
    <property type="entry name" value="alpha/beta hydrolase"/>
    <property type="match status" value="1"/>
</dbReference>
<evidence type="ECO:0000256" key="1">
    <source>
        <dbReference type="ARBA" id="ARBA00022801"/>
    </source>
</evidence>
<gene>
    <name evidence="3" type="ORF">SAMN02745243_01394</name>
</gene>
<dbReference type="InterPro" id="IPR050266">
    <property type="entry name" value="AB_hydrolase_sf"/>
</dbReference>
<dbReference type="OrthoDB" id="9776303at2"/>
<dbReference type="SUPFAM" id="SSF53474">
    <property type="entry name" value="alpha/beta-Hydrolases"/>
    <property type="match status" value="1"/>
</dbReference>
<dbReference type="InterPro" id="IPR029058">
    <property type="entry name" value="AB_hydrolase_fold"/>
</dbReference>
<reference evidence="3 4" key="1">
    <citation type="submission" date="2016-11" db="EMBL/GenBank/DDBJ databases">
        <authorList>
            <person name="Jaros S."/>
            <person name="Januszkiewicz K."/>
            <person name="Wedrychowicz H."/>
        </authorList>
    </citation>
    <scope>NUCLEOTIDE SEQUENCE [LARGE SCALE GENOMIC DNA]</scope>
    <source>
        <strain evidence="3 4">DSM 15480</strain>
    </source>
</reference>
<proteinExistence type="predicted"/>
<protein>
    <submittedName>
        <fullName evidence="3">Pimeloyl-ACP methyl ester carboxylesterase</fullName>
    </submittedName>
</protein>
<evidence type="ECO:0000313" key="3">
    <source>
        <dbReference type="EMBL" id="SHJ79470.1"/>
    </source>
</evidence>
<dbReference type="GO" id="GO:0016787">
    <property type="term" value="F:hydrolase activity"/>
    <property type="evidence" value="ECO:0007669"/>
    <property type="project" value="UniProtKB-KW"/>
</dbReference>
<dbReference type="Proteomes" id="UP000184301">
    <property type="component" value="Unassembled WGS sequence"/>
</dbReference>
<accession>A0A1M6M7V9</accession>
<evidence type="ECO:0000259" key="2">
    <source>
        <dbReference type="Pfam" id="PF00561"/>
    </source>
</evidence>
<evidence type="ECO:0000313" key="4">
    <source>
        <dbReference type="Proteomes" id="UP000184301"/>
    </source>
</evidence>
<dbReference type="PRINTS" id="PR00111">
    <property type="entry name" value="ABHYDROLASE"/>
</dbReference>
<organism evidence="3 4">
    <name type="scientific">Hespellia stercorisuis DSM 15480</name>
    <dbReference type="NCBI Taxonomy" id="1121950"/>
    <lineage>
        <taxon>Bacteria</taxon>
        <taxon>Bacillati</taxon>
        <taxon>Bacillota</taxon>
        <taxon>Clostridia</taxon>
        <taxon>Lachnospirales</taxon>
        <taxon>Lachnospiraceae</taxon>
        <taxon>Hespellia</taxon>
    </lineage>
</organism>
<dbReference type="PANTHER" id="PTHR43798">
    <property type="entry name" value="MONOACYLGLYCEROL LIPASE"/>
    <property type="match status" value="1"/>
</dbReference>
<dbReference type="PANTHER" id="PTHR43798:SF31">
    <property type="entry name" value="AB HYDROLASE SUPERFAMILY PROTEIN YCLE"/>
    <property type="match status" value="1"/>
</dbReference>
<dbReference type="STRING" id="1121950.SAMN02745243_01394"/>
<dbReference type="InterPro" id="IPR000073">
    <property type="entry name" value="AB_hydrolase_1"/>
</dbReference>
<dbReference type="GO" id="GO:0016020">
    <property type="term" value="C:membrane"/>
    <property type="evidence" value="ECO:0007669"/>
    <property type="project" value="TreeGrafter"/>
</dbReference>
<keyword evidence="1" id="KW-0378">Hydrolase</keyword>
<name>A0A1M6M7V9_9FIRM</name>
<dbReference type="RefSeq" id="WP_084533943.1">
    <property type="nucleotide sequence ID" value="NZ_FQZY01000017.1"/>
</dbReference>